<accession>A0ABP7SQ48</accession>
<reference evidence="3" key="1">
    <citation type="journal article" date="2019" name="Int. J. Syst. Evol. Microbiol.">
        <title>The Global Catalogue of Microorganisms (GCM) 10K type strain sequencing project: providing services to taxonomists for standard genome sequencing and annotation.</title>
        <authorList>
            <consortium name="The Broad Institute Genomics Platform"/>
            <consortium name="The Broad Institute Genome Sequencing Center for Infectious Disease"/>
            <person name="Wu L."/>
            <person name="Ma J."/>
        </authorList>
    </citation>
    <scope>NUCLEOTIDE SEQUENCE [LARGE SCALE GENOMIC DNA]</scope>
    <source>
        <strain evidence="3">JCM 16673</strain>
    </source>
</reference>
<sequence length="49" mass="5878">MAVQKQPTKEQIRDYMARRQAGRKPPPDPREIRRQLGWELMEMTRKIVG</sequence>
<organism evidence="2 3">
    <name type="scientific">Actimicrobium antarcticum</name>
    <dbReference type="NCBI Taxonomy" id="1051899"/>
    <lineage>
        <taxon>Bacteria</taxon>
        <taxon>Pseudomonadati</taxon>
        <taxon>Pseudomonadota</taxon>
        <taxon>Betaproteobacteria</taxon>
        <taxon>Burkholderiales</taxon>
        <taxon>Oxalobacteraceae</taxon>
        <taxon>Actimicrobium</taxon>
    </lineage>
</organism>
<feature type="region of interest" description="Disordered" evidence="1">
    <location>
        <begin position="1"/>
        <end position="31"/>
    </location>
</feature>
<evidence type="ECO:0000313" key="3">
    <source>
        <dbReference type="Proteomes" id="UP001501353"/>
    </source>
</evidence>
<keyword evidence="3" id="KW-1185">Reference proteome</keyword>
<dbReference type="EMBL" id="BAAAZE010000005">
    <property type="protein sequence ID" value="GAA4014636.1"/>
    <property type="molecule type" value="Genomic_DNA"/>
</dbReference>
<evidence type="ECO:0000313" key="2">
    <source>
        <dbReference type="EMBL" id="GAA4014636.1"/>
    </source>
</evidence>
<comment type="caution">
    <text evidence="2">The sequence shown here is derived from an EMBL/GenBank/DDBJ whole genome shotgun (WGS) entry which is preliminary data.</text>
</comment>
<protein>
    <submittedName>
        <fullName evidence="2">Uncharacterized protein</fullName>
    </submittedName>
</protein>
<dbReference type="RefSeq" id="WP_344761782.1">
    <property type="nucleotide sequence ID" value="NZ_BAAAZE010000005.1"/>
</dbReference>
<proteinExistence type="predicted"/>
<name>A0ABP7SQ48_9BURK</name>
<evidence type="ECO:0000256" key="1">
    <source>
        <dbReference type="SAM" id="MobiDB-lite"/>
    </source>
</evidence>
<dbReference type="Proteomes" id="UP001501353">
    <property type="component" value="Unassembled WGS sequence"/>
</dbReference>
<gene>
    <name evidence="2" type="ORF">GCM10022212_06390</name>
</gene>
<feature type="compositionally biased region" description="Basic and acidic residues" evidence="1">
    <location>
        <begin position="7"/>
        <end position="17"/>
    </location>
</feature>